<dbReference type="EMBL" id="CP036432">
    <property type="protein sequence ID" value="QDV86129.1"/>
    <property type="molecule type" value="Genomic_DNA"/>
</dbReference>
<sequence>MMGSGGSPCTRPSILITHHTLTEPWHFNSKIGS</sequence>
<proteinExistence type="predicted"/>
<gene>
    <name evidence="1" type="ORF">TBK1r_51470</name>
</gene>
<organism evidence="1 2">
    <name type="scientific">Stieleria magnilauensis</name>
    <dbReference type="NCBI Taxonomy" id="2527963"/>
    <lineage>
        <taxon>Bacteria</taxon>
        <taxon>Pseudomonadati</taxon>
        <taxon>Planctomycetota</taxon>
        <taxon>Planctomycetia</taxon>
        <taxon>Pirellulales</taxon>
        <taxon>Pirellulaceae</taxon>
        <taxon>Stieleria</taxon>
    </lineage>
</organism>
<name>A0ABX5XVS1_9BACT</name>
<evidence type="ECO:0000313" key="2">
    <source>
        <dbReference type="Proteomes" id="UP000318081"/>
    </source>
</evidence>
<protein>
    <submittedName>
        <fullName evidence="1">Uncharacterized protein</fullName>
    </submittedName>
</protein>
<keyword evidence="2" id="KW-1185">Reference proteome</keyword>
<evidence type="ECO:0000313" key="1">
    <source>
        <dbReference type="EMBL" id="QDV86129.1"/>
    </source>
</evidence>
<dbReference type="Proteomes" id="UP000318081">
    <property type="component" value="Chromosome"/>
</dbReference>
<accession>A0ABX5XVS1</accession>
<reference evidence="1 2" key="1">
    <citation type="submission" date="2019-02" db="EMBL/GenBank/DDBJ databases">
        <title>Deep-cultivation of Planctomycetes and their phenomic and genomic characterization uncovers novel biology.</title>
        <authorList>
            <person name="Wiegand S."/>
            <person name="Jogler M."/>
            <person name="Boedeker C."/>
            <person name="Pinto D."/>
            <person name="Vollmers J."/>
            <person name="Rivas-Marin E."/>
            <person name="Kohn T."/>
            <person name="Peeters S.H."/>
            <person name="Heuer A."/>
            <person name="Rast P."/>
            <person name="Oberbeckmann S."/>
            <person name="Bunk B."/>
            <person name="Jeske O."/>
            <person name="Meyerdierks A."/>
            <person name="Storesund J.E."/>
            <person name="Kallscheuer N."/>
            <person name="Luecker S."/>
            <person name="Lage O.M."/>
            <person name="Pohl T."/>
            <person name="Merkel B.J."/>
            <person name="Hornburger P."/>
            <person name="Mueller R.-W."/>
            <person name="Bruemmer F."/>
            <person name="Labrenz M."/>
            <person name="Spormann A.M."/>
            <person name="Op den Camp H."/>
            <person name="Overmann J."/>
            <person name="Amann R."/>
            <person name="Jetten M.S.M."/>
            <person name="Mascher T."/>
            <person name="Medema M.H."/>
            <person name="Devos D.P."/>
            <person name="Kaster A.-K."/>
            <person name="Ovreas L."/>
            <person name="Rohde M."/>
            <person name="Galperin M.Y."/>
            <person name="Jogler C."/>
        </authorList>
    </citation>
    <scope>NUCLEOTIDE SEQUENCE [LARGE SCALE GENOMIC DNA]</scope>
    <source>
        <strain evidence="1 2">TBK1r</strain>
    </source>
</reference>